<accession>A0A7X2NJT7</accession>
<organism evidence="1 2">
    <name type="scientific">Clostridium porci</name>
    <dbReference type="NCBI Taxonomy" id="2605778"/>
    <lineage>
        <taxon>Bacteria</taxon>
        <taxon>Bacillati</taxon>
        <taxon>Bacillota</taxon>
        <taxon>Clostridia</taxon>
        <taxon>Eubacteriales</taxon>
        <taxon>Clostridiaceae</taxon>
        <taxon>Clostridium</taxon>
    </lineage>
</organism>
<dbReference type="EMBL" id="VUMD01000004">
    <property type="protein sequence ID" value="MSS36021.1"/>
    <property type="molecule type" value="Genomic_DNA"/>
</dbReference>
<evidence type="ECO:0000313" key="1">
    <source>
        <dbReference type="EMBL" id="MSS36021.1"/>
    </source>
</evidence>
<proteinExistence type="predicted"/>
<dbReference type="RefSeq" id="WP_154471458.1">
    <property type="nucleotide sequence ID" value="NZ_VUMD01000004.1"/>
</dbReference>
<sequence>MENSINKIRAAHLILSAIPKALTANASAFMECCDRHDNLTAAVIAAFADLDYREQRVIGMRLGFDARAGFAPAPVCRYREIATAFELTCDATASKIFRRACRKIAASIMGAV</sequence>
<protein>
    <submittedName>
        <fullName evidence="1">Uncharacterized protein</fullName>
    </submittedName>
</protein>
<dbReference type="AlphaFoldDB" id="A0A7X2NJT7"/>
<evidence type="ECO:0000313" key="2">
    <source>
        <dbReference type="Proteomes" id="UP000429958"/>
    </source>
</evidence>
<gene>
    <name evidence="1" type="ORF">FYJ39_05380</name>
</gene>
<keyword evidence="2" id="KW-1185">Reference proteome</keyword>
<name>A0A7X2NJT7_9CLOT</name>
<dbReference type="Proteomes" id="UP000429958">
    <property type="component" value="Unassembled WGS sequence"/>
</dbReference>
<comment type="caution">
    <text evidence="1">The sequence shown here is derived from an EMBL/GenBank/DDBJ whole genome shotgun (WGS) entry which is preliminary data.</text>
</comment>
<reference evidence="1 2" key="1">
    <citation type="submission" date="2019-08" db="EMBL/GenBank/DDBJ databases">
        <title>In-depth cultivation of the pig gut microbiome towards novel bacterial diversity and tailored functional studies.</title>
        <authorList>
            <person name="Wylensek D."/>
            <person name="Hitch T.C.A."/>
            <person name="Clavel T."/>
        </authorList>
    </citation>
    <scope>NUCLEOTIDE SEQUENCE [LARGE SCALE GENOMIC DNA]</scope>
    <source>
        <strain evidence="1 2">WCA-389-WT-23D1</strain>
    </source>
</reference>